<proteinExistence type="predicted"/>
<protein>
    <recommendedName>
        <fullName evidence="1">DUF5615 domain-containing protein</fullName>
    </recommendedName>
</protein>
<feature type="domain" description="DUF5615" evidence="1">
    <location>
        <begin position="1"/>
        <end position="108"/>
    </location>
</feature>
<dbReference type="InterPro" id="IPR041049">
    <property type="entry name" value="DUF5615"/>
</dbReference>
<gene>
    <name evidence="2" type="ORF">DNFNHJIP_00060</name>
</gene>
<name>A0A812A0W5_9EURY</name>
<dbReference type="Proteomes" id="UP000614580">
    <property type="component" value="Unassembled WGS sequence"/>
</dbReference>
<dbReference type="AlphaFoldDB" id="A0A812A0W5"/>
<accession>A0A812A0W5</accession>
<evidence type="ECO:0000259" key="1">
    <source>
        <dbReference type="Pfam" id="PF18480"/>
    </source>
</evidence>
<organism evidence="2 3">
    <name type="scientific">Candidatus Argoarchaeum ethanivorans</name>
    <dbReference type="NCBI Taxonomy" id="2608793"/>
    <lineage>
        <taxon>Archaea</taxon>
        <taxon>Methanobacteriati</taxon>
        <taxon>Methanobacteriota</taxon>
        <taxon>Stenosarchaea group</taxon>
        <taxon>Methanomicrobia</taxon>
        <taxon>Methanosarcinales</taxon>
        <taxon>Methanosarcinales incertae sedis</taxon>
        <taxon>GOM Arc I cluster</taxon>
        <taxon>Candidatus Argoarchaeum</taxon>
    </lineage>
</organism>
<dbReference type="Pfam" id="PF18480">
    <property type="entry name" value="DUF5615"/>
    <property type="match status" value="1"/>
</dbReference>
<dbReference type="EMBL" id="CAJHZY010000004">
    <property type="protein sequence ID" value="CAD7766662.1"/>
    <property type="molecule type" value="Genomic_DNA"/>
</dbReference>
<comment type="caution">
    <text evidence="2">The sequence shown here is derived from an EMBL/GenBank/DDBJ whole genome shotgun (WGS) entry which is preliminary data.</text>
</comment>
<sequence>MRIVIDENVSYGVVKRLRMIGYDVISISEMPGRGMPDDDVYALTLQEQAVLITRDYHFTNPIRFPVEKNIIIYIRHGNLRSEEEIRMVENFLRTHDLEVFQGKLITLYRDSVRIR</sequence>
<evidence type="ECO:0000313" key="3">
    <source>
        <dbReference type="Proteomes" id="UP000614580"/>
    </source>
</evidence>
<evidence type="ECO:0000313" key="2">
    <source>
        <dbReference type="EMBL" id="CAD7766662.1"/>
    </source>
</evidence>
<reference evidence="2" key="1">
    <citation type="submission" date="2020-12" db="EMBL/GenBank/DDBJ databases">
        <authorList>
            <person name="Hahn C.J."/>
            <person name="Laso-Perez R."/>
            <person name="Vulcano F."/>
            <person name="Vaziourakis K.-M."/>
            <person name="Stokke R."/>
            <person name="Steen I.H."/>
            <person name="Teske A."/>
            <person name="Boetius A."/>
            <person name="Liebeke M."/>
            <person name="Amann R."/>
            <person name="Knittel K."/>
        </authorList>
    </citation>
    <scope>NUCLEOTIDE SEQUENCE</scope>
    <source>
        <strain evidence="2">Gfbio:c6db26ca-90af-429b-aeed-0e3e8aed0b5e:GoM-Arc1_AMV-AAA_792_C10</strain>
    </source>
</reference>